<reference evidence="10" key="1">
    <citation type="submission" date="2019-02" db="EMBL/GenBank/DDBJ databases">
        <authorList>
            <consortium name="Genoscope - CEA"/>
            <person name="William W."/>
        </authorList>
    </citation>
    <scope>NUCLEOTIDE SEQUENCE [LARGE SCALE GENOMIC DNA]</scope>
    <source>
        <strain evidence="10">YSy11</strain>
    </source>
</reference>
<dbReference type="Pfam" id="PF25944">
    <property type="entry name" value="Beta-barrel_RND"/>
    <property type="match status" value="1"/>
</dbReference>
<keyword evidence="4" id="KW-0175">Coiled coil</keyword>
<dbReference type="InterPro" id="IPR058626">
    <property type="entry name" value="MdtA-like_b-barrel"/>
</dbReference>
<dbReference type="GO" id="GO:0005886">
    <property type="term" value="C:plasma membrane"/>
    <property type="evidence" value="ECO:0007669"/>
    <property type="project" value="UniProtKB-SubCell"/>
</dbReference>
<evidence type="ECO:0000256" key="1">
    <source>
        <dbReference type="ARBA" id="ARBA00004519"/>
    </source>
</evidence>
<evidence type="ECO:0000259" key="8">
    <source>
        <dbReference type="Pfam" id="PF25944"/>
    </source>
</evidence>
<dbReference type="InterPro" id="IPR058625">
    <property type="entry name" value="MdtA-like_BSH"/>
</dbReference>
<dbReference type="SUPFAM" id="SSF111369">
    <property type="entry name" value="HlyD-like secretion proteins"/>
    <property type="match status" value="1"/>
</dbReference>
<evidence type="ECO:0000313" key="10">
    <source>
        <dbReference type="EMBL" id="VEV96079.1"/>
    </source>
</evidence>
<dbReference type="AlphaFoldDB" id="A0A653E1K0"/>
<gene>
    <name evidence="10" type="primary">acrA</name>
    <name evidence="10" type="ORF">PMYSY11_1032</name>
</gene>
<dbReference type="Pfam" id="PF25967">
    <property type="entry name" value="RND-MFP_C"/>
    <property type="match status" value="1"/>
</dbReference>
<dbReference type="GO" id="GO:0046677">
    <property type="term" value="P:response to antibiotic"/>
    <property type="evidence" value="ECO:0007669"/>
    <property type="project" value="TreeGrafter"/>
</dbReference>
<proteinExistence type="inferred from homology"/>
<feature type="domain" description="Multidrug resistance protein MdtA-like barrel-sandwich hybrid" evidence="7">
    <location>
        <begin position="61"/>
        <end position="190"/>
    </location>
</feature>
<evidence type="ECO:0000256" key="4">
    <source>
        <dbReference type="ARBA" id="ARBA00023054"/>
    </source>
</evidence>
<dbReference type="EMBL" id="LR215729">
    <property type="protein sequence ID" value="VEV96079.1"/>
    <property type="molecule type" value="Genomic_DNA"/>
</dbReference>
<protein>
    <submittedName>
        <fullName evidence="10">Multidrug efflux system</fullName>
    </submittedName>
</protein>
<dbReference type="Gene3D" id="1.10.287.470">
    <property type="entry name" value="Helix hairpin bin"/>
    <property type="match status" value="1"/>
</dbReference>
<dbReference type="InterPro" id="IPR006143">
    <property type="entry name" value="RND_pump_MFP"/>
</dbReference>
<feature type="compositionally biased region" description="Low complexity" evidence="5">
    <location>
        <begin position="380"/>
        <end position="392"/>
    </location>
</feature>
<dbReference type="Pfam" id="PF25876">
    <property type="entry name" value="HH_MFP_RND"/>
    <property type="match status" value="1"/>
</dbReference>
<evidence type="ECO:0000259" key="7">
    <source>
        <dbReference type="Pfam" id="PF25917"/>
    </source>
</evidence>
<dbReference type="PROSITE" id="PS51257">
    <property type="entry name" value="PROKAR_LIPOPROTEIN"/>
    <property type="match status" value="1"/>
</dbReference>
<feature type="region of interest" description="Disordered" evidence="5">
    <location>
        <begin position="354"/>
        <end position="392"/>
    </location>
</feature>
<dbReference type="Gene3D" id="2.40.30.170">
    <property type="match status" value="1"/>
</dbReference>
<evidence type="ECO:0000259" key="6">
    <source>
        <dbReference type="Pfam" id="PF25876"/>
    </source>
</evidence>
<dbReference type="NCBIfam" id="TIGR01730">
    <property type="entry name" value="RND_mfp"/>
    <property type="match status" value="1"/>
</dbReference>
<comment type="similarity">
    <text evidence="2">Belongs to the membrane fusion protein (MFP) (TC 8.A.1) family.</text>
</comment>
<feature type="domain" description="Multidrug resistance protein MdtA-like alpha-helical hairpin" evidence="6">
    <location>
        <begin position="95"/>
        <end position="157"/>
    </location>
</feature>
<comment type="subcellular location">
    <subcellularLocation>
        <location evidence="1">Cell inner membrane</location>
        <topology evidence="1">Lipid-anchor</topology>
    </subcellularLocation>
</comment>
<evidence type="ECO:0000256" key="5">
    <source>
        <dbReference type="SAM" id="MobiDB-lite"/>
    </source>
</evidence>
<dbReference type="FunFam" id="2.40.420.20:FF:000001">
    <property type="entry name" value="Efflux RND transporter periplasmic adaptor subunit"/>
    <property type="match status" value="1"/>
</dbReference>
<dbReference type="Gene3D" id="2.40.50.100">
    <property type="match status" value="1"/>
</dbReference>
<evidence type="ECO:0000256" key="2">
    <source>
        <dbReference type="ARBA" id="ARBA00009477"/>
    </source>
</evidence>
<feature type="domain" description="Multidrug resistance protein MdtA-like beta-barrel" evidence="8">
    <location>
        <begin position="194"/>
        <end position="281"/>
    </location>
</feature>
<organism evidence="10">
    <name type="scientific">Pseudomonas marincola</name>
    <dbReference type="NCBI Taxonomy" id="437900"/>
    <lineage>
        <taxon>Bacteria</taxon>
        <taxon>Pseudomonadati</taxon>
        <taxon>Pseudomonadota</taxon>
        <taxon>Gammaproteobacteria</taxon>
        <taxon>Pseudomonadales</taxon>
        <taxon>Pseudomonadaceae</taxon>
        <taxon>Pseudomonas</taxon>
    </lineage>
</organism>
<name>A0A653E1K0_9PSED</name>
<evidence type="ECO:0000259" key="9">
    <source>
        <dbReference type="Pfam" id="PF25967"/>
    </source>
</evidence>
<evidence type="ECO:0000256" key="3">
    <source>
        <dbReference type="ARBA" id="ARBA00022448"/>
    </source>
</evidence>
<dbReference type="Pfam" id="PF25917">
    <property type="entry name" value="BSH_RND"/>
    <property type="match status" value="1"/>
</dbReference>
<accession>A0A653E1K0</accession>
<dbReference type="RefSeq" id="WP_150547745.1">
    <property type="nucleotide sequence ID" value="NZ_LR215729.2"/>
</dbReference>
<dbReference type="InterPro" id="IPR058627">
    <property type="entry name" value="MdtA-like_C"/>
</dbReference>
<dbReference type="Gene3D" id="2.40.420.20">
    <property type="match status" value="1"/>
</dbReference>
<dbReference type="PANTHER" id="PTHR30158:SF3">
    <property type="entry name" value="MULTIDRUG EFFLUX PUMP SUBUNIT ACRA-RELATED"/>
    <property type="match status" value="1"/>
</dbReference>
<dbReference type="GO" id="GO:0022857">
    <property type="term" value="F:transmembrane transporter activity"/>
    <property type="evidence" value="ECO:0007669"/>
    <property type="project" value="InterPro"/>
</dbReference>
<keyword evidence="3" id="KW-0813">Transport</keyword>
<sequence>MQRNFRPLFLFTLIALGVTLGGCEDASEPAQKGAQQVGIVTLKAQPFEQKVELPGRTAAMRSAEVRPQVDGIIQKRLFEEGRDVKAGQVLYQIDPATYQAALKSAQATLVSSQAKAKRYQLLVESQAVSRQDYEEARAASLEAEAAAEQARINLRYSKISAPISGRIGRSAITEGALVTNGQSNSLATIQQLDPIYVDVTQSIKDQLALRTALANGELEKAGKNQAQAELLLPDGSVYEHPGTLQFAEVSVDETTGSVTLRAIFPNPDRLLLPGMFVHTRLISGVRKQAILAPQQGITRDNKGEPVAMLVDADNKVVRRSITTHSTSGNKWLVSAGLKDGDRLITEGLQYIRPGDTVNPVPAQNVKESQETTPEAESEAEPASLPAAAADPQ</sequence>
<feature type="domain" description="Multidrug resistance protein MdtA-like C-terminal permuted SH3" evidence="9">
    <location>
        <begin position="288"/>
        <end position="350"/>
    </location>
</feature>
<dbReference type="PANTHER" id="PTHR30158">
    <property type="entry name" value="ACRA/E-RELATED COMPONENT OF DRUG EFFLUX TRANSPORTER"/>
    <property type="match status" value="1"/>
</dbReference>
<dbReference type="InterPro" id="IPR058624">
    <property type="entry name" value="MdtA-like_HH"/>
</dbReference>